<name>A0A5B6VLW5_9ROSI</name>
<dbReference type="GO" id="GO:0006508">
    <property type="term" value="P:proteolysis"/>
    <property type="evidence" value="ECO:0007669"/>
    <property type="project" value="UniProtKB-KW"/>
</dbReference>
<dbReference type="InterPro" id="IPR021109">
    <property type="entry name" value="Peptidase_aspartic_dom_sf"/>
</dbReference>
<dbReference type="PANTHER" id="PTHR15503">
    <property type="entry name" value="LDOC1 RELATED"/>
    <property type="match status" value="1"/>
</dbReference>
<keyword evidence="2" id="KW-1185">Reference proteome</keyword>
<dbReference type="Proteomes" id="UP000325315">
    <property type="component" value="Unassembled WGS sequence"/>
</dbReference>
<gene>
    <name evidence="1" type="ORF">EPI10_015993</name>
</gene>
<accession>A0A5B6VLW5</accession>
<dbReference type="AlphaFoldDB" id="A0A5B6VLW5"/>
<proteinExistence type="predicted"/>
<dbReference type="GO" id="GO:0008233">
    <property type="term" value="F:peptidase activity"/>
    <property type="evidence" value="ECO:0007669"/>
    <property type="project" value="UniProtKB-KW"/>
</dbReference>
<dbReference type="PANTHER" id="PTHR15503:SF45">
    <property type="entry name" value="RNA-DIRECTED DNA POLYMERASE HOMOLOG"/>
    <property type="match status" value="1"/>
</dbReference>
<evidence type="ECO:0000313" key="1">
    <source>
        <dbReference type="EMBL" id="KAA3470269.1"/>
    </source>
</evidence>
<organism evidence="1 2">
    <name type="scientific">Gossypium australe</name>
    <dbReference type="NCBI Taxonomy" id="47621"/>
    <lineage>
        <taxon>Eukaryota</taxon>
        <taxon>Viridiplantae</taxon>
        <taxon>Streptophyta</taxon>
        <taxon>Embryophyta</taxon>
        <taxon>Tracheophyta</taxon>
        <taxon>Spermatophyta</taxon>
        <taxon>Magnoliopsida</taxon>
        <taxon>eudicotyledons</taxon>
        <taxon>Gunneridae</taxon>
        <taxon>Pentapetalae</taxon>
        <taxon>rosids</taxon>
        <taxon>malvids</taxon>
        <taxon>Malvales</taxon>
        <taxon>Malvaceae</taxon>
        <taxon>Malvoideae</taxon>
        <taxon>Gossypium</taxon>
    </lineage>
</organism>
<dbReference type="SUPFAM" id="SSF50630">
    <property type="entry name" value="Acid proteases"/>
    <property type="match status" value="1"/>
</dbReference>
<protein>
    <submittedName>
        <fullName evidence="1">Protease</fullName>
    </submittedName>
</protein>
<dbReference type="InterPro" id="IPR032567">
    <property type="entry name" value="RTL1-rel"/>
</dbReference>
<dbReference type="CDD" id="cd00303">
    <property type="entry name" value="retropepsin_like"/>
    <property type="match status" value="1"/>
</dbReference>
<dbReference type="EMBL" id="SMMG02000006">
    <property type="protein sequence ID" value="KAA3470269.1"/>
    <property type="molecule type" value="Genomic_DNA"/>
</dbReference>
<evidence type="ECO:0000313" key="2">
    <source>
        <dbReference type="Proteomes" id="UP000325315"/>
    </source>
</evidence>
<dbReference type="OrthoDB" id="437338at2759"/>
<keyword evidence="1" id="KW-0378">Hydrolase</keyword>
<sequence length="206" mass="23199">MEKFRCLPEVWANITDDEILSSSMRSSANSDPKSDLKVEIGSIASEGFRGRNDRNVSDVITIIFTIHSVSYFALIDIGSTHSYVTCNMLDKLGGGVEETITDVTIVCPLRQSVIVNKIYRRYSLEISGVVFPTNLMELPFGDFNLILSMDWLVEHQVSLDCSSKRVTLKIAEASEVVMVEERQNYLSYVIFVMVIEKLVRKGCELI</sequence>
<comment type="caution">
    <text evidence="1">The sequence shown here is derived from an EMBL/GenBank/DDBJ whole genome shotgun (WGS) entry which is preliminary data.</text>
</comment>
<dbReference type="Gene3D" id="2.40.70.10">
    <property type="entry name" value="Acid Proteases"/>
    <property type="match status" value="1"/>
</dbReference>
<dbReference type="Pfam" id="PF08284">
    <property type="entry name" value="RVP_2"/>
    <property type="match status" value="1"/>
</dbReference>
<keyword evidence="1" id="KW-0645">Protease</keyword>
<reference evidence="2" key="1">
    <citation type="journal article" date="2019" name="Plant Biotechnol. J.">
        <title>Genome sequencing of the Australian wild diploid species Gossypium australe highlights disease resistance and delayed gland morphogenesis.</title>
        <authorList>
            <person name="Cai Y."/>
            <person name="Cai X."/>
            <person name="Wang Q."/>
            <person name="Wang P."/>
            <person name="Zhang Y."/>
            <person name="Cai C."/>
            <person name="Xu Y."/>
            <person name="Wang K."/>
            <person name="Zhou Z."/>
            <person name="Wang C."/>
            <person name="Geng S."/>
            <person name="Li B."/>
            <person name="Dong Q."/>
            <person name="Hou Y."/>
            <person name="Wang H."/>
            <person name="Ai P."/>
            <person name="Liu Z."/>
            <person name="Yi F."/>
            <person name="Sun M."/>
            <person name="An G."/>
            <person name="Cheng J."/>
            <person name="Zhang Y."/>
            <person name="Shi Q."/>
            <person name="Xie Y."/>
            <person name="Shi X."/>
            <person name="Chang Y."/>
            <person name="Huang F."/>
            <person name="Chen Y."/>
            <person name="Hong S."/>
            <person name="Mi L."/>
            <person name="Sun Q."/>
            <person name="Zhang L."/>
            <person name="Zhou B."/>
            <person name="Peng R."/>
            <person name="Zhang X."/>
            <person name="Liu F."/>
        </authorList>
    </citation>
    <scope>NUCLEOTIDE SEQUENCE [LARGE SCALE GENOMIC DNA]</scope>
    <source>
        <strain evidence="2">cv. PA1801</strain>
    </source>
</reference>